<keyword evidence="1" id="KW-0175">Coiled coil</keyword>
<accession>X1HEM7</accession>
<evidence type="ECO:0000313" key="2">
    <source>
        <dbReference type="EMBL" id="GAH67867.1"/>
    </source>
</evidence>
<dbReference type="EMBL" id="BARU01028198">
    <property type="protein sequence ID" value="GAH67867.1"/>
    <property type="molecule type" value="Genomic_DNA"/>
</dbReference>
<gene>
    <name evidence="2" type="ORF">S03H2_45042</name>
</gene>
<proteinExistence type="predicted"/>
<sequence length="268" mass="30506">YGKAIGLVEELTENMSELEKKQAAINQYWDEAIKSLSEMGLSEEDLTERTELYTQAKEYQLKLLDEEKTAYDKLVEIQKTAKDIMTGIMDKIYEFIHTPYEVKLRDINKEYDGYIEKIKEAKLGTEEEKDAINKINIARTGEIAELDALIAKEAEDASAKDKLVSAYRTISDKIFELTHTPMEVAIRKLDQQKQAYLDLGMEIGIVNKWYDLQIAKLNELNPELDKTTEKLKETSKTSGITTDQLNKAFGGVVKTIKLATATLSNFTK</sequence>
<protein>
    <submittedName>
        <fullName evidence="2">Uncharacterized protein</fullName>
    </submittedName>
</protein>
<organism evidence="2">
    <name type="scientific">marine sediment metagenome</name>
    <dbReference type="NCBI Taxonomy" id="412755"/>
    <lineage>
        <taxon>unclassified sequences</taxon>
        <taxon>metagenomes</taxon>
        <taxon>ecological metagenomes</taxon>
    </lineage>
</organism>
<name>X1HEM7_9ZZZZ</name>
<evidence type="ECO:0000256" key="1">
    <source>
        <dbReference type="SAM" id="Coils"/>
    </source>
</evidence>
<dbReference type="AlphaFoldDB" id="X1HEM7"/>
<feature type="non-terminal residue" evidence="2">
    <location>
        <position position="268"/>
    </location>
</feature>
<reference evidence="2" key="1">
    <citation type="journal article" date="2014" name="Front. Microbiol.">
        <title>High frequency of phylogenetically diverse reductive dehalogenase-homologous genes in deep subseafloor sedimentary metagenomes.</title>
        <authorList>
            <person name="Kawai M."/>
            <person name="Futagami T."/>
            <person name="Toyoda A."/>
            <person name="Takaki Y."/>
            <person name="Nishi S."/>
            <person name="Hori S."/>
            <person name="Arai W."/>
            <person name="Tsubouchi T."/>
            <person name="Morono Y."/>
            <person name="Uchiyama I."/>
            <person name="Ito T."/>
            <person name="Fujiyama A."/>
            <person name="Inagaki F."/>
            <person name="Takami H."/>
        </authorList>
    </citation>
    <scope>NUCLEOTIDE SEQUENCE</scope>
    <source>
        <strain evidence="2">Expedition CK06-06</strain>
    </source>
</reference>
<feature type="non-terminal residue" evidence="2">
    <location>
        <position position="1"/>
    </location>
</feature>
<comment type="caution">
    <text evidence="2">The sequence shown here is derived from an EMBL/GenBank/DDBJ whole genome shotgun (WGS) entry which is preliminary data.</text>
</comment>
<feature type="coiled-coil region" evidence="1">
    <location>
        <begin position="1"/>
        <end position="28"/>
    </location>
</feature>